<comment type="caution">
    <text evidence="5">The sequence shown here is derived from an EMBL/GenBank/DDBJ whole genome shotgun (WGS) entry which is preliminary data.</text>
</comment>
<gene>
    <name evidence="5" type="ORF">LJ739_11280</name>
</gene>
<evidence type="ECO:0000256" key="2">
    <source>
        <dbReference type="ARBA" id="ARBA00023125"/>
    </source>
</evidence>
<proteinExistence type="predicted"/>
<feature type="domain" description="HTH araC/xylS-type" evidence="4">
    <location>
        <begin position="166"/>
        <end position="266"/>
    </location>
</feature>
<dbReference type="RefSeq" id="WP_229160536.1">
    <property type="nucleotide sequence ID" value="NZ_JAJEWP010000002.1"/>
</dbReference>
<dbReference type="PANTHER" id="PTHR46796">
    <property type="entry name" value="HTH-TYPE TRANSCRIPTIONAL ACTIVATOR RHAS-RELATED"/>
    <property type="match status" value="1"/>
</dbReference>
<organism evidence="5 6">
    <name type="scientific">Fluctibacter halophilus</name>
    <dbReference type="NCBI Taxonomy" id="226011"/>
    <lineage>
        <taxon>Bacteria</taxon>
        <taxon>Pseudomonadati</taxon>
        <taxon>Pseudomonadota</taxon>
        <taxon>Gammaproteobacteria</taxon>
        <taxon>Alteromonadales</taxon>
        <taxon>Alteromonadaceae</taxon>
        <taxon>Fluctibacter</taxon>
    </lineage>
</organism>
<dbReference type="InterPro" id="IPR009057">
    <property type="entry name" value="Homeodomain-like_sf"/>
</dbReference>
<dbReference type="Pfam" id="PF12833">
    <property type="entry name" value="HTH_18"/>
    <property type="match status" value="1"/>
</dbReference>
<keyword evidence="6" id="KW-1185">Reference proteome</keyword>
<dbReference type="SUPFAM" id="SSF46689">
    <property type="entry name" value="Homeodomain-like"/>
    <property type="match status" value="2"/>
</dbReference>
<evidence type="ECO:0000313" key="5">
    <source>
        <dbReference type="EMBL" id="MCC2616824.1"/>
    </source>
</evidence>
<name>A0ABS8GAT3_9ALTE</name>
<accession>A0ABS8GAT3</accession>
<evidence type="ECO:0000256" key="1">
    <source>
        <dbReference type="ARBA" id="ARBA00023015"/>
    </source>
</evidence>
<dbReference type="SMART" id="SM00342">
    <property type="entry name" value="HTH_ARAC"/>
    <property type="match status" value="1"/>
</dbReference>
<keyword evidence="2" id="KW-0238">DNA-binding</keyword>
<dbReference type="InterPro" id="IPR018060">
    <property type="entry name" value="HTH_AraC"/>
</dbReference>
<reference evidence="5 6" key="1">
    <citation type="submission" date="2021-10" db="EMBL/GenBank/DDBJ databases">
        <title>Draft genome of Aestuariibacter halophilus JC2043.</title>
        <authorList>
            <person name="Emsley S.A."/>
            <person name="Pfannmuller K.M."/>
            <person name="Ushijima B."/>
            <person name="Saw J.H."/>
            <person name="Videau P."/>
        </authorList>
    </citation>
    <scope>NUCLEOTIDE SEQUENCE [LARGE SCALE GENOMIC DNA]</scope>
    <source>
        <strain evidence="5 6">JC2043</strain>
    </source>
</reference>
<keyword evidence="1" id="KW-0805">Transcription regulation</keyword>
<sequence length="275" mass="30496">MPNTLRRLADDEHLAVALSPVINDIVKDVRLVYYAPDVYMPPHTHSVAQLSTLLCGQAKERTLNTEFSQTKGMVEYKPVAYQHSNQIGPNGALFLSINLDAEEDEFVAEFGHVNWHLSQVKQTRSLWRQLSAVLFNPANAGHVDLEATVLGMFSASKGDTPSFRQPPVWLLLAQQALHETSMNIQQIALDVGVHRVHLSRVFHDHFGLSISEYRQSLAVQKGIAEILSHRQTITTASVSAGFADQSHFTRTLKKHLGVTPKALQTLLAHTPRSGA</sequence>
<dbReference type="Gene3D" id="1.10.10.60">
    <property type="entry name" value="Homeodomain-like"/>
    <property type="match status" value="1"/>
</dbReference>
<dbReference type="InterPro" id="IPR050204">
    <property type="entry name" value="AraC_XylS_family_regulators"/>
</dbReference>
<evidence type="ECO:0000256" key="3">
    <source>
        <dbReference type="ARBA" id="ARBA00023163"/>
    </source>
</evidence>
<evidence type="ECO:0000313" key="6">
    <source>
        <dbReference type="Proteomes" id="UP001520878"/>
    </source>
</evidence>
<dbReference type="PROSITE" id="PS01124">
    <property type="entry name" value="HTH_ARAC_FAMILY_2"/>
    <property type="match status" value="1"/>
</dbReference>
<keyword evidence="3" id="KW-0804">Transcription</keyword>
<evidence type="ECO:0000259" key="4">
    <source>
        <dbReference type="PROSITE" id="PS01124"/>
    </source>
</evidence>
<dbReference type="EMBL" id="JAJEWP010000002">
    <property type="protein sequence ID" value="MCC2616824.1"/>
    <property type="molecule type" value="Genomic_DNA"/>
</dbReference>
<dbReference type="Proteomes" id="UP001520878">
    <property type="component" value="Unassembled WGS sequence"/>
</dbReference>
<protein>
    <submittedName>
        <fullName evidence="5">AraC family transcriptional regulator</fullName>
    </submittedName>
</protein>